<dbReference type="PANTHER" id="PTHR12526">
    <property type="entry name" value="GLYCOSYLTRANSFERASE"/>
    <property type="match status" value="1"/>
</dbReference>
<dbReference type="PANTHER" id="PTHR12526:SF630">
    <property type="entry name" value="GLYCOSYLTRANSFERASE"/>
    <property type="match status" value="1"/>
</dbReference>
<dbReference type="SUPFAM" id="SSF53756">
    <property type="entry name" value="UDP-Glycosyltransferase/glycogen phosphorylase"/>
    <property type="match status" value="1"/>
</dbReference>
<protein>
    <submittedName>
        <fullName evidence="3">Glycosyl transferase group 1</fullName>
    </submittedName>
</protein>
<evidence type="ECO:0000313" key="3">
    <source>
        <dbReference type="EMBL" id="CCO24468.1"/>
    </source>
</evidence>
<dbReference type="PATRIC" id="fig|1121451.3.peg.2421"/>
<evidence type="ECO:0000259" key="2">
    <source>
        <dbReference type="Pfam" id="PF13439"/>
    </source>
</evidence>
<dbReference type="InterPro" id="IPR028098">
    <property type="entry name" value="Glyco_trans_4-like_N"/>
</dbReference>
<dbReference type="InterPro" id="IPR001296">
    <property type="entry name" value="Glyco_trans_1"/>
</dbReference>
<evidence type="ECO:0000313" key="4">
    <source>
        <dbReference type="Proteomes" id="UP000010808"/>
    </source>
</evidence>
<dbReference type="GO" id="GO:0016757">
    <property type="term" value="F:glycosyltransferase activity"/>
    <property type="evidence" value="ECO:0007669"/>
    <property type="project" value="InterPro"/>
</dbReference>
<proteinExistence type="predicted"/>
<accession>L0RCG6</accession>
<organism evidence="3 4">
    <name type="scientific">Maridesulfovibrio hydrothermalis AM13 = DSM 14728</name>
    <dbReference type="NCBI Taxonomy" id="1121451"/>
    <lineage>
        <taxon>Bacteria</taxon>
        <taxon>Pseudomonadati</taxon>
        <taxon>Thermodesulfobacteriota</taxon>
        <taxon>Desulfovibrionia</taxon>
        <taxon>Desulfovibrionales</taxon>
        <taxon>Desulfovibrionaceae</taxon>
        <taxon>Maridesulfovibrio</taxon>
    </lineage>
</organism>
<dbReference type="EMBL" id="FO203522">
    <property type="protein sequence ID" value="CCO24468.1"/>
    <property type="molecule type" value="Genomic_DNA"/>
</dbReference>
<dbReference type="OrthoDB" id="5443168at2"/>
<dbReference type="Pfam" id="PF00534">
    <property type="entry name" value="Glycos_transf_1"/>
    <property type="match status" value="1"/>
</dbReference>
<dbReference type="AlphaFoldDB" id="L0RCG6"/>
<feature type="domain" description="Glycosyltransferase subfamily 4-like N-terminal" evidence="2">
    <location>
        <begin position="14"/>
        <end position="172"/>
    </location>
</feature>
<dbReference type="STRING" id="1121451.DESAM_22201"/>
<dbReference type="Gene3D" id="3.40.50.2000">
    <property type="entry name" value="Glycogen Phosphorylase B"/>
    <property type="match status" value="2"/>
</dbReference>
<dbReference type="KEGG" id="dhy:DESAM_22201"/>
<sequence length="364" mass="41023">MTKNVCFFNSNKAWGGGEKWNHHFSLLLRDKGYNVFVVTNCKSELKKRLQNESGITLHDEPIGNLSFLNPILMGRLRSFFRKNKIQTLITALPSDLKSGGIAAKCAGVSKVIYRRGIAVPVKDSFLNRQIFSKVVDRLIVNSIETKRTVLANNTSLIDETKIRQIYNGFDVTEFDRQDFSPLYIPENNEIVIGNAARLTAQKGQKYLIEAARILQDKNLDFKILIAGNGEMETELINYASELNVSDKINFLGFVKDMKSFHASQDIFCLPSLWEGFGYALVEAMTLEKPVVCFNISSNPEVVSDGKTGILVPPKDSKELARALEKLIVDEKLRKEMGQKGRKKVINNFNTPLVLSKLIEVIEEK</sequence>
<feature type="domain" description="Glycosyl transferase family 1" evidence="1">
    <location>
        <begin position="187"/>
        <end position="342"/>
    </location>
</feature>
<gene>
    <name evidence="3" type="ORF">DESAM_22201</name>
</gene>
<reference evidence="3 4" key="1">
    <citation type="submission" date="2012-10" db="EMBL/GenBank/DDBJ databases">
        <authorList>
            <person name="Genoscope - CEA"/>
        </authorList>
    </citation>
    <scope>NUCLEOTIDE SEQUENCE [LARGE SCALE GENOMIC DNA]</scope>
    <source>
        <strain evidence="4">AM13 / DSM 14728</strain>
    </source>
</reference>
<keyword evidence="4" id="KW-1185">Reference proteome</keyword>
<dbReference type="eggNOG" id="COG0438">
    <property type="taxonomic scope" value="Bacteria"/>
</dbReference>
<dbReference type="RefSeq" id="WP_015337068.1">
    <property type="nucleotide sequence ID" value="NC_020055.1"/>
</dbReference>
<dbReference type="HOGENOM" id="CLU_009583_0_4_7"/>
<dbReference type="Pfam" id="PF13439">
    <property type="entry name" value="Glyco_transf_4"/>
    <property type="match status" value="1"/>
</dbReference>
<dbReference type="Proteomes" id="UP000010808">
    <property type="component" value="Chromosome"/>
</dbReference>
<name>L0RCG6_9BACT</name>
<evidence type="ECO:0000259" key="1">
    <source>
        <dbReference type="Pfam" id="PF00534"/>
    </source>
</evidence>
<keyword evidence="3" id="KW-0808">Transferase</keyword>